<evidence type="ECO:0000256" key="1">
    <source>
        <dbReference type="ARBA" id="ARBA00004651"/>
    </source>
</evidence>
<feature type="transmembrane region" description="Helical" evidence="9">
    <location>
        <begin position="187"/>
        <end position="205"/>
    </location>
</feature>
<name>A0A931AR23_9FIRM</name>
<dbReference type="Pfam" id="PF02386">
    <property type="entry name" value="TrkH"/>
    <property type="match status" value="1"/>
</dbReference>
<gene>
    <name evidence="10" type="ORF">I0Q91_10100</name>
</gene>
<reference evidence="10" key="1">
    <citation type="submission" date="2020-11" db="EMBL/GenBank/DDBJ databases">
        <title>Halonatronomonas betainensis gen. nov., sp. nov. a novel haloalkaliphilic representative of the family Halanaerobiacae capable of betaine degradation.</title>
        <authorList>
            <person name="Boltyanskaya Y."/>
            <person name="Kevbrin V."/>
            <person name="Detkova E."/>
            <person name="Grouzdev D.S."/>
            <person name="Koziaeva V."/>
            <person name="Zhilina T."/>
        </authorList>
    </citation>
    <scope>NUCLEOTIDE SEQUENCE</scope>
    <source>
        <strain evidence="10">Z-7014</strain>
    </source>
</reference>
<evidence type="ECO:0000256" key="2">
    <source>
        <dbReference type="ARBA" id="ARBA00009137"/>
    </source>
</evidence>
<dbReference type="PANTHER" id="PTHR32024">
    <property type="entry name" value="TRK SYSTEM POTASSIUM UPTAKE PROTEIN TRKG-RELATED"/>
    <property type="match status" value="1"/>
</dbReference>
<keyword evidence="8 9" id="KW-0472">Membrane</keyword>
<keyword evidence="11" id="KW-1185">Reference proteome</keyword>
<keyword evidence="7" id="KW-0406">Ion transport</keyword>
<evidence type="ECO:0000256" key="9">
    <source>
        <dbReference type="SAM" id="Phobius"/>
    </source>
</evidence>
<feature type="transmembrane region" description="Helical" evidence="9">
    <location>
        <begin position="45"/>
        <end position="67"/>
    </location>
</feature>
<dbReference type="GO" id="GO:0030001">
    <property type="term" value="P:metal ion transport"/>
    <property type="evidence" value="ECO:0007669"/>
    <property type="project" value="UniProtKB-ARBA"/>
</dbReference>
<dbReference type="InterPro" id="IPR003445">
    <property type="entry name" value="Cat_transpt"/>
</dbReference>
<keyword evidence="5 9" id="KW-0812">Transmembrane</keyword>
<keyword evidence="6 9" id="KW-1133">Transmembrane helix</keyword>
<feature type="transmembrane region" description="Helical" evidence="9">
    <location>
        <begin position="83"/>
        <end position="102"/>
    </location>
</feature>
<evidence type="ECO:0000256" key="5">
    <source>
        <dbReference type="ARBA" id="ARBA00022692"/>
    </source>
</evidence>
<comment type="caution">
    <text evidence="10">The sequence shown here is derived from an EMBL/GenBank/DDBJ whole genome shotgun (WGS) entry which is preliminary data.</text>
</comment>
<evidence type="ECO:0000256" key="3">
    <source>
        <dbReference type="ARBA" id="ARBA00022448"/>
    </source>
</evidence>
<comment type="subcellular location">
    <subcellularLocation>
        <location evidence="1">Cell membrane</location>
        <topology evidence="1">Multi-pass membrane protein</topology>
    </subcellularLocation>
</comment>
<protein>
    <submittedName>
        <fullName evidence="10">TrkH family potassium uptake protein</fullName>
    </submittedName>
</protein>
<sequence length="493" mass="55089">MPAVSYLKKKYSQIFYYSGLVIFFASFAFLLPLISFIFYPAEISLFRFFIPSIILSLIIGGTLYLYFKNRADNLQLTTKEGGIVVVFSWIILILLSTIPFILGMGLNFTQATFEAVSGWTTTGLSVVTESETPAVFLLWRSIMQFLGGAGITVIALSAILPVNNLSLYRAEARSDKLLPHVKKSTRLIVKLYSVFIIFGIIAYIISGMEPFSAINHSMAALSTGGFSIYGGSIGHYNSLPIEIITILLMLIGTINFATHYTLIKGEYKKFLRNAEIKVMIWLSIIFLSLYTFVIRPGETLNWLSELRISAFQILSALSTTGFSTIDFATWSPIGIFLIILLMLIGGGTGSTAGGIKQFRIFLAFKAVLWTVRDEFLPRRSVREDYLWRGENKVYIRPEHIKEAFIYIFIYFVTFLIGSAFFVHAGYSIGDSMFEFASTLGTVGLSIGITGPDLPVHLLWVQVIGMFLGRLEFLIIIFSLSKIFKDLKVSLGGK</sequence>
<evidence type="ECO:0000256" key="8">
    <source>
        <dbReference type="ARBA" id="ARBA00023136"/>
    </source>
</evidence>
<dbReference type="EMBL" id="JADPIE010000005">
    <property type="protein sequence ID" value="MBF8437433.1"/>
    <property type="molecule type" value="Genomic_DNA"/>
</dbReference>
<evidence type="ECO:0000256" key="6">
    <source>
        <dbReference type="ARBA" id="ARBA00022989"/>
    </source>
</evidence>
<dbReference type="RefSeq" id="WP_270454412.1">
    <property type="nucleotide sequence ID" value="NZ_JADPIE010000005.1"/>
</dbReference>
<dbReference type="GO" id="GO:0005886">
    <property type="term" value="C:plasma membrane"/>
    <property type="evidence" value="ECO:0007669"/>
    <property type="project" value="UniProtKB-SubCell"/>
</dbReference>
<dbReference type="AlphaFoldDB" id="A0A931AR23"/>
<dbReference type="PANTHER" id="PTHR32024:SF2">
    <property type="entry name" value="TRK SYSTEM POTASSIUM UPTAKE PROTEIN TRKG-RELATED"/>
    <property type="match status" value="1"/>
</dbReference>
<accession>A0A931AR23</accession>
<feature type="transmembrane region" description="Helical" evidence="9">
    <location>
        <begin position="403"/>
        <end position="426"/>
    </location>
</feature>
<feature type="transmembrane region" description="Helical" evidence="9">
    <location>
        <begin position="14"/>
        <end position="39"/>
    </location>
</feature>
<dbReference type="GO" id="GO:0008324">
    <property type="term" value="F:monoatomic cation transmembrane transporter activity"/>
    <property type="evidence" value="ECO:0007669"/>
    <property type="project" value="InterPro"/>
</dbReference>
<evidence type="ECO:0000256" key="7">
    <source>
        <dbReference type="ARBA" id="ARBA00023065"/>
    </source>
</evidence>
<feature type="transmembrane region" description="Helical" evidence="9">
    <location>
        <begin position="274"/>
        <end position="294"/>
    </location>
</feature>
<feature type="transmembrane region" description="Helical" evidence="9">
    <location>
        <begin position="458"/>
        <end position="479"/>
    </location>
</feature>
<evidence type="ECO:0000256" key="4">
    <source>
        <dbReference type="ARBA" id="ARBA00022475"/>
    </source>
</evidence>
<keyword evidence="3" id="KW-0813">Transport</keyword>
<comment type="similarity">
    <text evidence="2">Belongs to the TrkH potassium transport family.</text>
</comment>
<keyword evidence="4" id="KW-1003">Cell membrane</keyword>
<evidence type="ECO:0000313" key="10">
    <source>
        <dbReference type="EMBL" id="MBF8437433.1"/>
    </source>
</evidence>
<feature type="transmembrane region" description="Helical" evidence="9">
    <location>
        <begin position="243"/>
        <end position="262"/>
    </location>
</feature>
<dbReference type="Proteomes" id="UP000621436">
    <property type="component" value="Unassembled WGS sequence"/>
</dbReference>
<feature type="transmembrane region" description="Helical" evidence="9">
    <location>
        <begin position="142"/>
        <end position="166"/>
    </location>
</feature>
<organism evidence="10 11">
    <name type="scientific">Halonatronomonas betaini</name>
    <dbReference type="NCBI Taxonomy" id="2778430"/>
    <lineage>
        <taxon>Bacteria</taxon>
        <taxon>Bacillati</taxon>
        <taxon>Bacillota</taxon>
        <taxon>Clostridia</taxon>
        <taxon>Halanaerobiales</taxon>
        <taxon>Halarsenatibacteraceae</taxon>
        <taxon>Halonatronomonas</taxon>
    </lineage>
</organism>
<proteinExistence type="inferred from homology"/>
<feature type="transmembrane region" description="Helical" evidence="9">
    <location>
        <begin position="333"/>
        <end position="355"/>
    </location>
</feature>
<evidence type="ECO:0000313" key="11">
    <source>
        <dbReference type="Proteomes" id="UP000621436"/>
    </source>
</evidence>